<evidence type="ECO:0000313" key="1">
    <source>
        <dbReference type="EMBL" id="SPD17514.1"/>
    </source>
</evidence>
<organism evidence="1">
    <name type="scientific">Fagus sylvatica</name>
    <name type="common">Beechnut</name>
    <dbReference type="NCBI Taxonomy" id="28930"/>
    <lineage>
        <taxon>Eukaryota</taxon>
        <taxon>Viridiplantae</taxon>
        <taxon>Streptophyta</taxon>
        <taxon>Embryophyta</taxon>
        <taxon>Tracheophyta</taxon>
        <taxon>Spermatophyta</taxon>
        <taxon>Magnoliopsida</taxon>
        <taxon>eudicotyledons</taxon>
        <taxon>Gunneridae</taxon>
        <taxon>Pentapetalae</taxon>
        <taxon>rosids</taxon>
        <taxon>fabids</taxon>
        <taxon>Fagales</taxon>
        <taxon>Fagaceae</taxon>
        <taxon>Fagus</taxon>
    </lineage>
</organism>
<proteinExistence type="predicted"/>
<name>A0A2N9I0H3_FAGSY</name>
<accession>A0A2N9I0H3</accession>
<reference evidence="1" key="1">
    <citation type="submission" date="2018-02" db="EMBL/GenBank/DDBJ databases">
        <authorList>
            <person name="Cohen D.B."/>
            <person name="Kent A.D."/>
        </authorList>
    </citation>
    <scope>NUCLEOTIDE SEQUENCE</scope>
</reference>
<gene>
    <name evidence="1" type="ORF">FSB_LOCUS45396</name>
</gene>
<dbReference type="EMBL" id="OIVN01004447">
    <property type="protein sequence ID" value="SPD17514.1"/>
    <property type="molecule type" value="Genomic_DNA"/>
</dbReference>
<sequence>MINGGMSKSLKPARDLKQRDPLYPYLFILCQEILSRMIEKEHLDGGIFVYKLNIGGPTLTHVMANGVAVAGGSGGRRRQKVGNHQKIHGMSSLPWVARQWHGLAMAMPRHAMGCLAMQACQQVRKPLRPDRMPPLIFNQFLRPDCLHRRVPHRHDVGDLLAAFSTADSESVNPDLLEFTVSKLSKDMLDAVYKYWVNVAEEEVVKKIDLGIQARNVDRSYANHLLGKITEAVGISTEQSELKKEFEEFKREIEDLQR</sequence>
<protein>
    <submittedName>
        <fullName evidence="1">Uncharacterized protein</fullName>
    </submittedName>
</protein>
<dbReference type="AlphaFoldDB" id="A0A2N9I0H3"/>